<feature type="compositionally biased region" description="Acidic residues" evidence="1">
    <location>
        <begin position="29"/>
        <end position="133"/>
    </location>
</feature>
<accession>A0A9C7BYG5</accession>
<protein>
    <submittedName>
        <fullName evidence="2">Wsv310-like protein</fullName>
    </submittedName>
</protein>
<feature type="compositionally biased region" description="Basic and acidic residues" evidence="1">
    <location>
        <begin position="19"/>
        <end position="28"/>
    </location>
</feature>
<feature type="region of interest" description="Disordered" evidence="1">
    <location>
        <begin position="19"/>
        <end position="136"/>
    </location>
</feature>
<proteinExistence type="predicted"/>
<evidence type="ECO:0000313" key="2">
    <source>
        <dbReference type="EMBL" id="BDT61937.1"/>
    </source>
</evidence>
<name>A0A9C7BYG5_9VIRU</name>
<sequence>MNPAMNDMTMPNAIHKSTFDKLLKSVDEEKNDNDDDDDRDDDDDDDDNDDNEEEEDENEEEDKEKDNDEDDDDNDGNDDDSDDDDDDDENEDTDDDEEEDENEDEDNTDDAEDDDNDDNDDISNDDINNDNDDNSNIKNMITLKVSKNDEDISFKDDKESIDSCKNNNNTIKSNNKRKYEQIDGDDTEFTTDKKRQKYSGIDNKKRQKYPATVLEKQEINKRYHPLYNGDCTDQSITVDDILNYLKESFKRHTLINFIPKGSIEDIKDCIRNIFKKHFKKILVPLCLDKYVNEYVRMCRNPKNIKGEEAFRAEMDRFVASYKKDTIREIKKRCDNLTFAQKTLMRMTYPNKDDGINVLFKLINGYIINTKCQRHMKKIFRYNVEGGD</sequence>
<dbReference type="EMBL" id="LC738870">
    <property type="protein sequence ID" value="BDT61937.1"/>
    <property type="molecule type" value="Genomic_DNA"/>
</dbReference>
<organism evidence="2">
    <name type="scientific">Penaeus monodon majanivirus A</name>
    <dbReference type="NCBI Taxonomy" id="2984271"/>
    <lineage>
        <taxon>Viruses</taxon>
        <taxon>Viruses incertae sedis</taxon>
        <taxon>Naldaviricetes</taxon>
        <taxon>Nimaviridae</taxon>
    </lineage>
</organism>
<evidence type="ECO:0000256" key="1">
    <source>
        <dbReference type="SAM" id="MobiDB-lite"/>
    </source>
</evidence>
<reference evidence="2" key="1">
    <citation type="submission" date="2022-10" db="EMBL/GenBank/DDBJ databases">
        <title>Genome sequences of endogenous nimaviruses in decapod crustaceans.</title>
        <authorList>
            <person name="Kawato S."/>
            <person name="Nozaki R."/>
            <person name="Kondo H."/>
            <person name="Hirono I."/>
        </authorList>
    </citation>
    <scope>NUCLEOTIDE SEQUENCE</scope>
    <source>
        <strain evidence="2">Mikawa2016</strain>
    </source>
</reference>